<dbReference type="eggNOG" id="ENOG50338GV">
    <property type="taxonomic scope" value="Bacteria"/>
</dbReference>
<proteinExistence type="predicted"/>
<dbReference type="OrthoDB" id="2375390at2"/>
<feature type="coiled-coil region" evidence="1">
    <location>
        <begin position="54"/>
        <end position="81"/>
    </location>
</feature>
<keyword evidence="4" id="KW-1185">Reference proteome</keyword>
<gene>
    <name evidence="3" type="ordered locus">Theco_0507</name>
</gene>
<dbReference type="HOGENOM" id="CLU_1288376_0_0_9"/>
<dbReference type="RefSeq" id="WP_015253484.1">
    <property type="nucleotide sequence ID" value="NC_019897.1"/>
</dbReference>
<evidence type="ECO:0000256" key="1">
    <source>
        <dbReference type="SAM" id="Coils"/>
    </source>
</evidence>
<evidence type="ECO:0000313" key="4">
    <source>
        <dbReference type="Proteomes" id="UP000010795"/>
    </source>
</evidence>
<organism evidence="3 4">
    <name type="scientific">Thermobacillus composti (strain DSM 18247 / JCM 13945 / KWC4)</name>
    <dbReference type="NCBI Taxonomy" id="717605"/>
    <lineage>
        <taxon>Bacteria</taxon>
        <taxon>Bacillati</taxon>
        <taxon>Bacillota</taxon>
        <taxon>Bacilli</taxon>
        <taxon>Bacillales</taxon>
        <taxon>Paenibacillaceae</taxon>
        <taxon>Thermobacillus</taxon>
    </lineage>
</organism>
<dbReference type="EMBL" id="CP003255">
    <property type="protein sequence ID" value="AGA56720.1"/>
    <property type="molecule type" value="Genomic_DNA"/>
</dbReference>
<dbReference type="STRING" id="717605.Theco_0507"/>
<keyword evidence="2" id="KW-0732">Signal</keyword>
<evidence type="ECO:0000313" key="3">
    <source>
        <dbReference type="EMBL" id="AGA56720.1"/>
    </source>
</evidence>
<dbReference type="AlphaFoldDB" id="L0EC16"/>
<accession>L0EC16</accession>
<feature type="chain" id="PRO_5003940876" evidence="2">
    <location>
        <begin position="29"/>
        <end position="214"/>
    </location>
</feature>
<protein>
    <submittedName>
        <fullName evidence="3">Uncharacterized protein</fullName>
    </submittedName>
</protein>
<dbReference type="Proteomes" id="UP000010795">
    <property type="component" value="Chromosome"/>
</dbReference>
<feature type="signal peptide" evidence="2">
    <location>
        <begin position="1"/>
        <end position="28"/>
    </location>
</feature>
<keyword evidence="1" id="KW-0175">Coiled coil</keyword>
<evidence type="ECO:0000256" key="2">
    <source>
        <dbReference type="SAM" id="SignalP"/>
    </source>
</evidence>
<reference evidence="4" key="1">
    <citation type="submission" date="2012-01" db="EMBL/GenBank/DDBJ databases">
        <title>Complete sequence of chromosome of Thermobacillus composti KWC4.</title>
        <authorList>
            <person name="Lucas S."/>
            <person name="Han J."/>
            <person name="Lapidus A."/>
            <person name="Cheng J.-F."/>
            <person name="Goodwin L."/>
            <person name="Pitluck S."/>
            <person name="Peters L."/>
            <person name="Ovchinnikova G."/>
            <person name="Teshima H."/>
            <person name="Detter J.C."/>
            <person name="Han C."/>
            <person name="Tapia R."/>
            <person name="Land M."/>
            <person name="Hauser L."/>
            <person name="Kyrpides N."/>
            <person name="Ivanova N."/>
            <person name="Pagani I."/>
            <person name="Anderson I."/>
            <person name="Woyke T."/>
        </authorList>
    </citation>
    <scope>NUCLEOTIDE SEQUENCE [LARGE SCALE GENOMIC DNA]</scope>
    <source>
        <strain evidence="4">DSM 18247 / JCM 13945 / KWC4</strain>
    </source>
</reference>
<dbReference type="KEGG" id="tco:Theco_0507"/>
<name>L0EC16_THECK</name>
<sequence>MRRKFLIHAALAAGLAAVLLFAAQTAAAHPDKGRAADKAQASGYVHAGILSAAADILKLNRDELRRELKEGKTLAEIAAKKGIGKDELIRRLSEAAAKRIDARVAEGRLTAARAREIKSGLQAHIEAAVDSRDILRPLHRHPGHLFMMHKIASVLGMSKDELKSRLAEGQSIGEIAKSKGISEDRLIEKLKDSLTEELRQFVRMKHPVRKPGNS</sequence>